<name>A0ABU9XXS0_9SPHN</name>
<keyword evidence="1" id="KW-0238">DNA-binding</keyword>
<organism evidence="1 2">
    <name type="scientific">Sphingomonas oligophenolica</name>
    <dbReference type="NCBI Taxonomy" id="301154"/>
    <lineage>
        <taxon>Bacteria</taxon>
        <taxon>Pseudomonadati</taxon>
        <taxon>Pseudomonadota</taxon>
        <taxon>Alphaproteobacteria</taxon>
        <taxon>Sphingomonadales</taxon>
        <taxon>Sphingomonadaceae</taxon>
        <taxon>Sphingomonas</taxon>
    </lineage>
</organism>
<gene>
    <name evidence="1" type="ORF">ABC974_01820</name>
</gene>
<dbReference type="Proteomes" id="UP001419910">
    <property type="component" value="Unassembled WGS sequence"/>
</dbReference>
<dbReference type="EMBL" id="JBDIME010000001">
    <property type="protein sequence ID" value="MEN2788349.1"/>
    <property type="molecule type" value="Genomic_DNA"/>
</dbReference>
<reference evidence="1 2" key="1">
    <citation type="submission" date="2024-05" db="EMBL/GenBank/DDBJ databases">
        <authorList>
            <person name="Liu Q."/>
            <person name="Xin Y.-H."/>
        </authorList>
    </citation>
    <scope>NUCLEOTIDE SEQUENCE [LARGE SCALE GENOMIC DNA]</scope>
    <source>
        <strain evidence="1 2">CGMCC 1.10181</strain>
    </source>
</reference>
<proteinExistence type="predicted"/>
<sequence>MGVERHVRLFTNGRSQAVRIPREFELPGEDAIMRKENGRPIIEPAPPRSLLGLLATLSPIEEDIPTIADEAPEPVDL</sequence>
<dbReference type="Gene3D" id="2.10.260.10">
    <property type="match status" value="1"/>
</dbReference>
<dbReference type="InterPro" id="IPR051734">
    <property type="entry name" value="VapB_TA_antitoxins"/>
</dbReference>
<dbReference type="SUPFAM" id="SSF89447">
    <property type="entry name" value="AbrB/MazE/MraZ-like"/>
    <property type="match status" value="1"/>
</dbReference>
<evidence type="ECO:0000313" key="1">
    <source>
        <dbReference type="EMBL" id="MEN2788349.1"/>
    </source>
</evidence>
<accession>A0ABU9XXS0</accession>
<comment type="caution">
    <text evidence="1">The sequence shown here is derived from an EMBL/GenBank/DDBJ whole genome shotgun (WGS) entry which is preliminary data.</text>
</comment>
<dbReference type="PANTHER" id="PTHR37550:SF1">
    <property type="entry name" value="SSL1300 PROTEIN"/>
    <property type="match status" value="1"/>
</dbReference>
<dbReference type="InterPro" id="IPR037914">
    <property type="entry name" value="SpoVT-AbrB_sf"/>
</dbReference>
<dbReference type="RefSeq" id="WP_343887970.1">
    <property type="nucleotide sequence ID" value="NZ_BAAAEH010000005.1"/>
</dbReference>
<keyword evidence="2" id="KW-1185">Reference proteome</keyword>
<dbReference type="GO" id="GO:0003677">
    <property type="term" value="F:DNA binding"/>
    <property type="evidence" value="ECO:0007669"/>
    <property type="project" value="UniProtKB-KW"/>
</dbReference>
<evidence type="ECO:0000313" key="2">
    <source>
        <dbReference type="Proteomes" id="UP001419910"/>
    </source>
</evidence>
<dbReference type="PANTHER" id="PTHR37550">
    <property type="entry name" value="ANTITOXIN VAPB1"/>
    <property type="match status" value="1"/>
</dbReference>
<protein>
    <submittedName>
        <fullName evidence="1">AbrB/MazE/SpoVT family DNA-binding domain-containing protein</fullName>
    </submittedName>
</protein>